<reference evidence="1" key="1">
    <citation type="submission" date="2019-11" db="EMBL/GenBank/DDBJ databases">
        <title>Nori genome reveals adaptations in red seaweeds to the harsh intertidal environment.</title>
        <authorList>
            <person name="Wang D."/>
            <person name="Mao Y."/>
        </authorList>
    </citation>
    <scope>NUCLEOTIDE SEQUENCE</scope>
    <source>
        <tissue evidence="1">Gametophyte</tissue>
    </source>
</reference>
<evidence type="ECO:0000313" key="2">
    <source>
        <dbReference type="Proteomes" id="UP000798662"/>
    </source>
</evidence>
<protein>
    <submittedName>
        <fullName evidence="1">Uncharacterized protein</fullName>
    </submittedName>
</protein>
<dbReference type="Proteomes" id="UP000798662">
    <property type="component" value="Chromosome 3"/>
</dbReference>
<sequence length="105" mass="11519">MASNGRPSGAANDGPGRRFYNRVFRGQVAEQRIPLRRLKDLKPGHVLVIRRDGTSVASSSANGSGYDHFAVFVGHNYTGHEVCAERAVVHWVRAPLLPGRWRVAG</sequence>
<organism evidence="1 2">
    <name type="scientific">Pyropia yezoensis</name>
    <name type="common">Susabi-nori</name>
    <name type="synonym">Porphyra yezoensis</name>
    <dbReference type="NCBI Taxonomy" id="2788"/>
    <lineage>
        <taxon>Eukaryota</taxon>
        <taxon>Rhodophyta</taxon>
        <taxon>Bangiophyceae</taxon>
        <taxon>Bangiales</taxon>
        <taxon>Bangiaceae</taxon>
        <taxon>Pyropia</taxon>
    </lineage>
</organism>
<name>A0ACC3CDE1_PYRYE</name>
<accession>A0ACC3CDE1</accession>
<proteinExistence type="predicted"/>
<evidence type="ECO:0000313" key="1">
    <source>
        <dbReference type="EMBL" id="KAK1867969.1"/>
    </source>
</evidence>
<comment type="caution">
    <text evidence="1">The sequence shown here is derived from an EMBL/GenBank/DDBJ whole genome shotgun (WGS) entry which is preliminary data.</text>
</comment>
<keyword evidence="2" id="KW-1185">Reference proteome</keyword>
<gene>
    <name evidence="1" type="ORF">I4F81_010466</name>
</gene>
<dbReference type="EMBL" id="CM020620">
    <property type="protein sequence ID" value="KAK1867969.1"/>
    <property type="molecule type" value="Genomic_DNA"/>
</dbReference>